<proteinExistence type="predicted"/>
<reference evidence="1" key="1">
    <citation type="submission" date="2022-08" db="EMBL/GenBank/DDBJ databases">
        <authorList>
            <consortium name="DOE Joint Genome Institute"/>
            <person name="Min B."/>
            <person name="Riley R."/>
            <person name="Sierra-Patev S."/>
            <person name="Naranjo-Ortiz M."/>
            <person name="Looney B."/>
            <person name="Konkel Z."/>
            <person name="Slot J.C."/>
            <person name="Sakamoto Y."/>
            <person name="Steenwyk J.L."/>
            <person name="Rokas A."/>
            <person name="Carro J."/>
            <person name="Camarero S."/>
            <person name="Ferreira P."/>
            <person name="Molpeceres G."/>
            <person name="Ruiz-Duenas F.J."/>
            <person name="Serrano A."/>
            <person name="Henrissat B."/>
            <person name="Drula E."/>
            <person name="Hughes K.W."/>
            <person name="Mata J.L."/>
            <person name="Ishikawa N.K."/>
            <person name="Vargas-Isla R."/>
            <person name="Ushijima S."/>
            <person name="Smith C.A."/>
            <person name="Ahrendt S."/>
            <person name="Andreopoulos W."/>
            <person name="He G."/>
            <person name="Labutti K."/>
            <person name="Lipzen A."/>
            <person name="Ng V."/>
            <person name="Sandor L."/>
            <person name="Barry K."/>
            <person name="Martinez A.T."/>
            <person name="Xiao Y."/>
            <person name="Gibbons J.G."/>
            <person name="Terashima K."/>
            <person name="Hibbett D.S."/>
            <person name="Grigoriev I.V."/>
        </authorList>
    </citation>
    <scope>NUCLEOTIDE SEQUENCE</scope>
    <source>
        <strain evidence="1">TFB9207</strain>
    </source>
</reference>
<evidence type="ECO:0000313" key="1">
    <source>
        <dbReference type="EMBL" id="KAJ3833042.1"/>
    </source>
</evidence>
<protein>
    <submittedName>
        <fullName evidence="1">Uncharacterized protein</fullName>
    </submittedName>
</protein>
<gene>
    <name evidence="1" type="ORF">F5878DRAFT_547248</name>
</gene>
<dbReference type="Proteomes" id="UP001163846">
    <property type="component" value="Unassembled WGS sequence"/>
</dbReference>
<name>A0AA38UBZ2_9AGAR</name>
<organism evidence="1 2">
    <name type="scientific">Lentinula raphanica</name>
    <dbReference type="NCBI Taxonomy" id="153919"/>
    <lineage>
        <taxon>Eukaryota</taxon>
        <taxon>Fungi</taxon>
        <taxon>Dikarya</taxon>
        <taxon>Basidiomycota</taxon>
        <taxon>Agaricomycotina</taxon>
        <taxon>Agaricomycetes</taxon>
        <taxon>Agaricomycetidae</taxon>
        <taxon>Agaricales</taxon>
        <taxon>Marasmiineae</taxon>
        <taxon>Omphalotaceae</taxon>
        <taxon>Lentinula</taxon>
    </lineage>
</organism>
<sequence>MPAYWDQVFVRHGLQDLKPKSTPMAPGVVLSVEQGPTTDEDRLFMKDKPYSELLGAIQF</sequence>
<dbReference type="EMBL" id="MU806787">
    <property type="protein sequence ID" value="KAJ3833042.1"/>
    <property type="molecule type" value="Genomic_DNA"/>
</dbReference>
<feature type="non-terminal residue" evidence="1">
    <location>
        <position position="59"/>
    </location>
</feature>
<comment type="caution">
    <text evidence="1">The sequence shown here is derived from an EMBL/GenBank/DDBJ whole genome shotgun (WGS) entry which is preliminary data.</text>
</comment>
<accession>A0AA38UBZ2</accession>
<keyword evidence="2" id="KW-1185">Reference proteome</keyword>
<evidence type="ECO:0000313" key="2">
    <source>
        <dbReference type="Proteomes" id="UP001163846"/>
    </source>
</evidence>
<dbReference type="AlphaFoldDB" id="A0AA38UBZ2"/>